<dbReference type="OrthoDB" id="6516882at2759"/>
<feature type="compositionally biased region" description="Basic and acidic residues" evidence="1">
    <location>
        <begin position="189"/>
        <end position="206"/>
    </location>
</feature>
<organism evidence="2">
    <name type="scientific">Medioppia subpectinata</name>
    <dbReference type="NCBI Taxonomy" id="1979941"/>
    <lineage>
        <taxon>Eukaryota</taxon>
        <taxon>Metazoa</taxon>
        <taxon>Ecdysozoa</taxon>
        <taxon>Arthropoda</taxon>
        <taxon>Chelicerata</taxon>
        <taxon>Arachnida</taxon>
        <taxon>Acari</taxon>
        <taxon>Acariformes</taxon>
        <taxon>Sarcoptiformes</taxon>
        <taxon>Oribatida</taxon>
        <taxon>Brachypylina</taxon>
        <taxon>Oppioidea</taxon>
        <taxon>Oppiidae</taxon>
        <taxon>Medioppia</taxon>
    </lineage>
</organism>
<dbReference type="AlphaFoldDB" id="A0A7R9PU97"/>
<dbReference type="EMBL" id="OC854976">
    <property type="protein sequence ID" value="CAD7620916.1"/>
    <property type="molecule type" value="Genomic_DNA"/>
</dbReference>
<evidence type="ECO:0000313" key="2">
    <source>
        <dbReference type="EMBL" id="CAD7620916.1"/>
    </source>
</evidence>
<evidence type="ECO:0000256" key="1">
    <source>
        <dbReference type="SAM" id="MobiDB-lite"/>
    </source>
</evidence>
<protein>
    <submittedName>
        <fullName evidence="2">Uncharacterized protein</fullName>
    </submittedName>
</protein>
<keyword evidence="3" id="KW-1185">Reference proteome</keyword>
<feature type="compositionally biased region" description="Basic and acidic residues" evidence="1">
    <location>
        <begin position="214"/>
        <end position="233"/>
    </location>
</feature>
<feature type="region of interest" description="Disordered" evidence="1">
    <location>
        <begin position="189"/>
        <end position="240"/>
    </location>
</feature>
<proteinExistence type="predicted"/>
<sequence>MSRVYPSSSSTPYFNPKEFKKEELERICPRYLKWIKRVTAFDFSKRKTVAKIERSMPASYRLENLQKTPKKSKSIFSRIRKGGVNLRVRCRTSADLWRRWIRGGIMYNTELSEKDEIEIEEQKSDTKIIVDQHIDSKPNVENESKTETTKETNEKIIEKTTETNSNKTETIDNKSVETEVKIEEKVLTETKAEEKSSDVKESEEKASNGNIVLGEKEKQGNNDEIKVPEDKPSVEMTTDDTIIDNNVEKIETKTEDKIEDKIEGQIEVKTEAKIEVKTDDTNPEKPETKIEDKIEDKITAETDAKSVKEEVIEEKIADNKGPEDINDENISVKKVSEDEIPVEKSELDVNNNNNIEIISSTAVEMPEVVVK</sequence>
<accession>A0A7R9PU97</accession>
<dbReference type="Proteomes" id="UP000759131">
    <property type="component" value="Unassembled WGS sequence"/>
</dbReference>
<gene>
    <name evidence="2" type="ORF">OSB1V03_LOCUS1396</name>
</gene>
<dbReference type="EMBL" id="CAJPIZ010000401">
    <property type="protein sequence ID" value="CAG2101346.1"/>
    <property type="molecule type" value="Genomic_DNA"/>
</dbReference>
<evidence type="ECO:0000313" key="3">
    <source>
        <dbReference type="Proteomes" id="UP000759131"/>
    </source>
</evidence>
<reference evidence="2" key="1">
    <citation type="submission" date="2020-11" db="EMBL/GenBank/DDBJ databases">
        <authorList>
            <person name="Tran Van P."/>
        </authorList>
    </citation>
    <scope>NUCLEOTIDE SEQUENCE</scope>
</reference>
<feature type="region of interest" description="Disordered" evidence="1">
    <location>
        <begin position="138"/>
        <end position="158"/>
    </location>
</feature>
<name>A0A7R9PU97_9ACAR</name>